<protein>
    <submittedName>
        <fullName evidence="1">Uncharacterized protein</fullName>
    </submittedName>
</protein>
<keyword evidence="2" id="KW-1185">Reference proteome</keyword>
<evidence type="ECO:0000313" key="2">
    <source>
        <dbReference type="Proteomes" id="UP001216899"/>
    </source>
</evidence>
<organism evidence="1 2">
    <name type="scientific">Paracoccus marcusii</name>
    <dbReference type="NCBI Taxonomy" id="59779"/>
    <lineage>
        <taxon>Bacteria</taxon>
        <taxon>Pseudomonadati</taxon>
        <taxon>Pseudomonadota</taxon>
        <taxon>Alphaproteobacteria</taxon>
        <taxon>Rhodobacterales</taxon>
        <taxon>Paracoccaceae</taxon>
        <taxon>Paracoccus</taxon>
    </lineage>
</organism>
<accession>A0ABY7UNZ5</accession>
<gene>
    <name evidence="1" type="ORF">PRL19_10120</name>
</gene>
<dbReference type="EMBL" id="CP117466">
    <property type="protein sequence ID" value="WDA11655.1"/>
    <property type="molecule type" value="Genomic_DNA"/>
</dbReference>
<reference evidence="1 2" key="1">
    <citation type="submission" date="2023-02" db="EMBL/GenBank/DDBJ databases">
        <title>Whole genome sequenc of Paracoccus marcusii MBLB0836.</title>
        <authorList>
            <person name="Seo M.-J."/>
            <person name="Cho E.-S."/>
            <person name="Hwang C.Y."/>
        </authorList>
    </citation>
    <scope>NUCLEOTIDE SEQUENCE [LARGE SCALE GENOMIC DNA]</scope>
    <source>
        <strain evidence="1 2">MBLB0836</strain>
    </source>
</reference>
<evidence type="ECO:0000313" key="1">
    <source>
        <dbReference type="EMBL" id="WDA11655.1"/>
    </source>
</evidence>
<dbReference type="Proteomes" id="UP001216899">
    <property type="component" value="Chromosome"/>
</dbReference>
<proteinExistence type="predicted"/>
<dbReference type="RefSeq" id="WP_273742862.1">
    <property type="nucleotide sequence ID" value="NZ_CP117466.1"/>
</dbReference>
<name>A0ABY7UNZ5_9RHOB</name>
<sequence length="59" mass="6477">MTDATQTSRIHTLRISEHQTIQGTREQLIDRLVSGLLKGCDQVGAWVDSKLDAQKGAQA</sequence>